<evidence type="ECO:0000313" key="4">
    <source>
        <dbReference type="EMBL" id="TGJ84834.1"/>
    </source>
</evidence>
<protein>
    <recommendedName>
        <fullName evidence="3">Isochorismatase-like domain-containing protein</fullName>
    </recommendedName>
</protein>
<keyword evidence="5" id="KW-1185">Reference proteome</keyword>
<proteinExistence type="inferred from homology"/>
<dbReference type="SUPFAM" id="SSF52499">
    <property type="entry name" value="Isochorismatase-like hydrolases"/>
    <property type="match status" value="1"/>
</dbReference>
<dbReference type="Gene3D" id="3.40.50.850">
    <property type="entry name" value="Isochorismatase-like"/>
    <property type="match status" value="1"/>
</dbReference>
<dbReference type="PANTHER" id="PTHR43540:SF1">
    <property type="entry name" value="ISOCHORISMATASE HYDROLASE"/>
    <property type="match status" value="1"/>
</dbReference>
<sequence>MAKTAFILLDIQVGVVEMLKGIVDTDQYLAKVSSTLAAARKAGIPVVQVTTGYRPSYVDASPRNMMTVHVKSSGGFKETDASTQLHPALAEAAADDIHIRKRRVSALYGTDLDLVLRSLGIEKIVVAGVSTSGAVLSTVIQAFDMDYEITILADLCADTPAEVHETLLGKVLSKRASVVNAEEWVASLES</sequence>
<comment type="similarity">
    <text evidence="1">Belongs to the isochorismatase family.</text>
</comment>
<dbReference type="EMBL" id="SKBN01000058">
    <property type="protein sequence ID" value="TGJ84834.1"/>
    <property type="molecule type" value="Genomic_DNA"/>
</dbReference>
<feature type="domain" description="Isochorismatase-like" evidence="3">
    <location>
        <begin position="4"/>
        <end position="182"/>
    </location>
</feature>
<dbReference type="AlphaFoldDB" id="A0A4Z0YLU6"/>
<dbReference type="InterPro" id="IPR000868">
    <property type="entry name" value="Isochorismatase-like_dom"/>
</dbReference>
<gene>
    <name evidence="4" type="ORF">E0Z10_g3928</name>
</gene>
<evidence type="ECO:0000256" key="2">
    <source>
        <dbReference type="ARBA" id="ARBA00022801"/>
    </source>
</evidence>
<name>A0A4Z0YLU6_9PEZI</name>
<dbReference type="CDD" id="cd00431">
    <property type="entry name" value="cysteine_hydrolases"/>
    <property type="match status" value="1"/>
</dbReference>
<dbReference type="PANTHER" id="PTHR43540">
    <property type="entry name" value="PEROXYUREIDOACRYLATE/UREIDOACRYLATE AMIDOHYDROLASE-RELATED"/>
    <property type="match status" value="1"/>
</dbReference>
<evidence type="ECO:0000256" key="1">
    <source>
        <dbReference type="ARBA" id="ARBA00006336"/>
    </source>
</evidence>
<reference evidence="4 5" key="1">
    <citation type="submission" date="2019-03" db="EMBL/GenBank/DDBJ databases">
        <title>Draft genome sequence of Xylaria hypoxylon DSM 108379, a ubiquitous saprotrophic-parasitic fungi on hardwood.</title>
        <authorList>
            <person name="Buettner E."/>
            <person name="Leonhardt S."/>
            <person name="Gebauer A.M."/>
            <person name="Liers C."/>
            <person name="Hofrichter M."/>
            <person name="Kellner H."/>
        </authorList>
    </citation>
    <scope>NUCLEOTIDE SEQUENCE [LARGE SCALE GENOMIC DNA]</scope>
    <source>
        <strain evidence="4 5">DSM 108379</strain>
    </source>
</reference>
<dbReference type="InterPro" id="IPR036380">
    <property type="entry name" value="Isochorismatase-like_sf"/>
</dbReference>
<dbReference type="InterPro" id="IPR050272">
    <property type="entry name" value="Isochorismatase-like_hydrls"/>
</dbReference>
<evidence type="ECO:0000313" key="5">
    <source>
        <dbReference type="Proteomes" id="UP000297716"/>
    </source>
</evidence>
<dbReference type="GO" id="GO:0016787">
    <property type="term" value="F:hydrolase activity"/>
    <property type="evidence" value="ECO:0007669"/>
    <property type="project" value="UniProtKB-KW"/>
</dbReference>
<evidence type="ECO:0000259" key="3">
    <source>
        <dbReference type="Pfam" id="PF00857"/>
    </source>
</evidence>
<dbReference type="Pfam" id="PF00857">
    <property type="entry name" value="Isochorismatase"/>
    <property type="match status" value="1"/>
</dbReference>
<organism evidence="4 5">
    <name type="scientific">Xylaria hypoxylon</name>
    <dbReference type="NCBI Taxonomy" id="37992"/>
    <lineage>
        <taxon>Eukaryota</taxon>
        <taxon>Fungi</taxon>
        <taxon>Dikarya</taxon>
        <taxon>Ascomycota</taxon>
        <taxon>Pezizomycotina</taxon>
        <taxon>Sordariomycetes</taxon>
        <taxon>Xylariomycetidae</taxon>
        <taxon>Xylariales</taxon>
        <taxon>Xylariaceae</taxon>
        <taxon>Xylaria</taxon>
    </lineage>
</organism>
<dbReference type="OrthoDB" id="1739143at2759"/>
<accession>A0A4Z0YLU6</accession>
<comment type="caution">
    <text evidence="4">The sequence shown here is derived from an EMBL/GenBank/DDBJ whole genome shotgun (WGS) entry which is preliminary data.</text>
</comment>
<keyword evidence="2" id="KW-0378">Hydrolase</keyword>
<dbReference type="Proteomes" id="UP000297716">
    <property type="component" value="Unassembled WGS sequence"/>
</dbReference>